<evidence type="ECO:0000313" key="1">
    <source>
        <dbReference type="EMBL" id="GKZ25935.1"/>
    </source>
</evidence>
<dbReference type="EMBL" id="BROQ01000127">
    <property type="protein sequence ID" value="GKZ25935.1"/>
    <property type="molecule type" value="Genomic_DNA"/>
</dbReference>
<accession>A0A9W5YYM6</accession>
<dbReference type="AlphaFoldDB" id="A0A9W5YYM6"/>
<reference evidence="1" key="1">
    <citation type="submission" date="2022-07" db="EMBL/GenBank/DDBJ databases">
        <title>Taxonomy of Aspergillus series Nigri: significant species reduction supported by multi-species coalescent approaches.</title>
        <authorList>
            <person name="Bian C."/>
            <person name="Kusuya Y."/>
            <person name="Sklenar F."/>
            <person name="D'hooge E."/>
            <person name="Yaguchi T."/>
            <person name="Takahashi H."/>
            <person name="Hubka V."/>
        </authorList>
    </citation>
    <scope>NUCLEOTIDE SEQUENCE</scope>
    <source>
        <strain evidence="1">CBS 733.88</strain>
    </source>
</reference>
<gene>
    <name evidence="1" type="ORF">AbraCBS73388_001747</name>
</gene>
<name>A0A9W5YYM6_9EURO</name>
<proteinExistence type="predicted"/>
<sequence>MAEEMEVHAREVRNLVNGNVAGDQIGGSKVGGDQVAGNKLTVEMRNVIFDPAIISEFGLNPSDISDDIQRIGQLVCSMILTELKDNLSRQSSSTVVGLSQTRRALEEFHTLRYTGAFETSTRVPDVKLSDLLPPMVDLQSTFRYYIQTRNVRRRKEGDTLCLLRKSRQLHAWSGQAGSSQLLVKGSFRTRHMLRDFAADIIELLQKEGRSVVWILQRRGAESNLLDTSDVLKQLVSQILQQRTRDLDELTVMLTARRLQDATTIDDWFNLLGSLLGDVKELYLLFDTTSFGEQAQQYQWGQAFARLFDQLQKRNIPTTIRTIFISSRPALSRQLQTDLDTVIDLSSSHSVQQLQSRPLLPLKRIPQV</sequence>
<evidence type="ECO:0000313" key="2">
    <source>
        <dbReference type="Proteomes" id="UP001143548"/>
    </source>
</evidence>
<dbReference type="Proteomes" id="UP001143548">
    <property type="component" value="Unassembled WGS sequence"/>
</dbReference>
<comment type="caution">
    <text evidence="1">The sequence shown here is derived from an EMBL/GenBank/DDBJ whole genome shotgun (WGS) entry which is preliminary data.</text>
</comment>
<organism evidence="1 2">
    <name type="scientific">Aspergillus brasiliensis</name>
    <dbReference type="NCBI Taxonomy" id="319629"/>
    <lineage>
        <taxon>Eukaryota</taxon>
        <taxon>Fungi</taxon>
        <taxon>Dikarya</taxon>
        <taxon>Ascomycota</taxon>
        <taxon>Pezizomycotina</taxon>
        <taxon>Eurotiomycetes</taxon>
        <taxon>Eurotiomycetidae</taxon>
        <taxon>Eurotiales</taxon>
        <taxon>Aspergillaceae</taxon>
        <taxon>Aspergillus</taxon>
        <taxon>Aspergillus subgen. Circumdati</taxon>
    </lineage>
</organism>
<protein>
    <submittedName>
        <fullName evidence="1">Uncharacterized protein</fullName>
    </submittedName>
</protein>